<proteinExistence type="predicted"/>
<dbReference type="AlphaFoldDB" id="A0AAV4WRI1"/>
<evidence type="ECO:0000313" key="3">
    <source>
        <dbReference type="Proteomes" id="UP001054945"/>
    </source>
</evidence>
<dbReference type="EMBL" id="BPLR01016511">
    <property type="protein sequence ID" value="GIY84419.1"/>
    <property type="molecule type" value="Genomic_DNA"/>
</dbReference>
<gene>
    <name evidence="2" type="ORF">CEXT_55961</name>
</gene>
<evidence type="ECO:0000256" key="1">
    <source>
        <dbReference type="SAM" id="MobiDB-lite"/>
    </source>
</evidence>
<comment type="caution">
    <text evidence="2">The sequence shown here is derived from an EMBL/GenBank/DDBJ whole genome shotgun (WGS) entry which is preliminary data.</text>
</comment>
<protein>
    <submittedName>
        <fullName evidence="2">Uncharacterized protein</fullName>
    </submittedName>
</protein>
<keyword evidence="3" id="KW-1185">Reference proteome</keyword>
<organism evidence="2 3">
    <name type="scientific">Caerostris extrusa</name>
    <name type="common">Bark spider</name>
    <name type="synonym">Caerostris bankana</name>
    <dbReference type="NCBI Taxonomy" id="172846"/>
    <lineage>
        <taxon>Eukaryota</taxon>
        <taxon>Metazoa</taxon>
        <taxon>Ecdysozoa</taxon>
        <taxon>Arthropoda</taxon>
        <taxon>Chelicerata</taxon>
        <taxon>Arachnida</taxon>
        <taxon>Araneae</taxon>
        <taxon>Araneomorphae</taxon>
        <taxon>Entelegynae</taxon>
        <taxon>Araneoidea</taxon>
        <taxon>Araneidae</taxon>
        <taxon>Caerostris</taxon>
    </lineage>
</organism>
<evidence type="ECO:0000313" key="2">
    <source>
        <dbReference type="EMBL" id="GIY84419.1"/>
    </source>
</evidence>
<name>A0AAV4WRI1_CAEEX</name>
<dbReference type="Proteomes" id="UP001054945">
    <property type="component" value="Unassembled WGS sequence"/>
</dbReference>
<accession>A0AAV4WRI1</accession>
<feature type="region of interest" description="Disordered" evidence="1">
    <location>
        <begin position="150"/>
        <end position="170"/>
    </location>
</feature>
<reference evidence="2 3" key="1">
    <citation type="submission" date="2021-06" db="EMBL/GenBank/DDBJ databases">
        <title>Caerostris extrusa draft genome.</title>
        <authorList>
            <person name="Kono N."/>
            <person name="Arakawa K."/>
        </authorList>
    </citation>
    <scope>NUCLEOTIDE SEQUENCE [LARGE SCALE GENOMIC DNA]</scope>
</reference>
<sequence length="170" mass="19408">MNLMDTSSGGKVFQKQQSSSQFEFSANSTLEHELEGHLILRKVFQKQQPCRVLRLFNHRIGTRRTPYLEGSIPEAAVSSSFRLFNLRTEVEGHLILRKVSQQQQSGRVLCLFNHRIGTRRTPYLEGSIQKQQSVRVLRLFNLRTGSRRTPHLEESIPAAAVRSSSPPIQP</sequence>